<gene>
    <name evidence="2" type="ORF">PVP01_0005010</name>
</gene>
<reference evidence="2" key="1">
    <citation type="submission" date="2016-07" db="EMBL/GenBank/DDBJ databases">
        <authorList>
            <consortium name="Pathogen Informatics"/>
        </authorList>
    </citation>
    <scope>NUCLEOTIDE SEQUENCE</scope>
</reference>
<feature type="region of interest" description="Disordered" evidence="1">
    <location>
        <begin position="63"/>
        <end position="94"/>
    </location>
</feature>
<evidence type="ECO:0000256" key="1">
    <source>
        <dbReference type="SAM" id="MobiDB-lite"/>
    </source>
</evidence>
<proteinExistence type="predicted"/>
<protein>
    <submittedName>
        <fullName evidence="2">VIR protein</fullName>
    </submittedName>
</protein>
<dbReference type="VEuPathDB" id="PlasmoDB:PVW1_040006600"/>
<organism evidence="2">
    <name type="scientific">Plasmodium vivax</name>
    <name type="common">malaria parasite P. vivax</name>
    <dbReference type="NCBI Taxonomy" id="5855"/>
    <lineage>
        <taxon>Eukaryota</taxon>
        <taxon>Sar</taxon>
        <taxon>Alveolata</taxon>
        <taxon>Apicomplexa</taxon>
        <taxon>Aconoidasida</taxon>
        <taxon>Haemosporida</taxon>
        <taxon>Plasmodiidae</taxon>
        <taxon>Plasmodium</taxon>
        <taxon>Plasmodium (Plasmodium)</taxon>
    </lineage>
</organism>
<dbReference type="EMBL" id="FLZR02000014">
    <property type="protein sequence ID" value="VUZ99787.1"/>
    <property type="molecule type" value="Genomic_DNA"/>
</dbReference>
<dbReference type="VEuPathDB" id="PlasmoDB:PVX_063690"/>
<dbReference type="VEuPathDB" id="PlasmoDB:PVPAM_000043200"/>
<dbReference type="AlphaFoldDB" id="A0A565A6I6"/>
<feature type="compositionally biased region" description="Basic and acidic residues" evidence="1">
    <location>
        <begin position="63"/>
        <end position="78"/>
    </location>
</feature>
<dbReference type="Proteomes" id="UP000220605">
    <property type="component" value="Unassembled WGS sequence"/>
</dbReference>
<evidence type="ECO:0000313" key="2">
    <source>
        <dbReference type="EMBL" id="VUZ99787.1"/>
    </source>
</evidence>
<sequence length="182" mass="19757">MALTLLTNSPKGEQIQTFKDFSGRELLLEAQGRALEISPSKRHEGSQGHIFRDTTRFTPKPLRHDQESLEYPEEKTEGGMHQPDYRGSNAAPKEGGVSGILSSISGVLGDVDPVPVVGVSGGMGALFLLFRYTPIGAFFRGGRGRVHRIPRSFNGPFPGGFPGYEEYDVGHIGYGPMNPLAE</sequence>
<accession>A0A565A6I6</accession>
<dbReference type="VEuPathDB" id="PlasmoDB:PVP01_0005010"/>
<name>A0A565A6I6_PLAVI</name>